<dbReference type="PANTHER" id="PTHR46387:SF2">
    <property type="entry name" value="RIBONUCLEASE HI"/>
    <property type="match status" value="1"/>
</dbReference>
<evidence type="ECO:0000313" key="3">
    <source>
        <dbReference type="Proteomes" id="UP000199079"/>
    </source>
</evidence>
<reference evidence="3" key="1">
    <citation type="submission" date="2016-10" db="EMBL/GenBank/DDBJ databases">
        <authorList>
            <person name="Varghese N."/>
            <person name="Submissions S."/>
        </authorList>
    </citation>
    <scope>NUCLEOTIDE SEQUENCE [LARGE SCALE GENOMIC DNA]</scope>
    <source>
        <strain evidence="3">DC30,IBRC 10041,KCTC 4046</strain>
    </source>
</reference>
<dbReference type="InterPro" id="IPR036397">
    <property type="entry name" value="RNaseH_sf"/>
</dbReference>
<evidence type="ECO:0000259" key="1">
    <source>
        <dbReference type="PROSITE" id="PS50879"/>
    </source>
</evidence>
<proteinExistence type="predicted"/>
<gene>
    <name evidence="2" type="ORF">SAMN05216564_104127</name>
</gene>
<dbReference type="InterPro" id="IPR049863">
    <property type="entry name" value="RnhA-like_halobact"/>
</dbReference>
<dbReference type="PANTHER" id="PTHR46387">
    <property type="entry name" value="POLYNUCLEOTIDYL TRANSFERASE, RIBONUCLEASE H-LIKE SUPERFAMILY PROTEIN"/>
    <property type="match status" value="1"/>
</dbReference>
<dbReference type="AlphaFoldDB" id="A0A1H3IGP5"/>
<dbReference type="PROSITE" id="PS50879">
    <property type="entry name" value="RNASE_H_1"/>
    <property type="match status" value="1"/>
</dbReference>
<dbReference type="OrthoDB" id="333599at2157"/>
<dbReference type="Proteomes" id="UP000199079">
    <property type="component" value="Unassembled WGS sequence"/>
</dbReference>
<dbReference type="GeneID" id="43839122"/>
<dbReference type="InterPro" id="IPR002156">
    <property type="entry name" value="RNaseH_domain"/>
</dbReference>
<dbReference type="Gene3D" id="3.30.420.10">
    <property type="entry name" value="Ribonuclease H-like superfamily/Ribonuclease H"/>
    <property type="match status" value="1"/>
</dbReference>
<dbReference type="SUPFAM" id="SSF53098">
    <property type="entry name" value="Ribonuclease H-like"/>
    <property type="match status" value="1"/>
</dbReference>
<name>A0A1H3IGP5_9EURY</name>
<dbReference type="EMBL" id="FNPC01000004">
    <property type="protein sequence ID" value="SDY27043.1"/>
    <property type="molecule type" value="Genomic_DNA"/>
</dbReference>
<dbReference type="Pfam" id="PF13456">
    <property type="entry name" value="RVT_3"/>
    <property type="match status" value="1"/>
</dbReference>
<keyword evidence="3" id="KW-1185">Reference proteome</keyword>
<dbReference type="RefSeq" id="WP_021074833.1">
    <property type="nucleotide sequence ID" value="NZ_FNPC01000004.1"/>
</dbReference>
<organism evidence="2 3">
    <name type="scientific">Halopenitus persicus</name>
    <dbReference type="NCBI Taxonomy" id="1048396"/>
    <lineage>
        <taxon>Archaea</taxon>
        <taxon>Methanobacteriati</taxon>
        <taxon>Methanobacteriota</taxon>
        <taxon>Stenosarchaea group</taxon>
        <taxon>Halobacteria</taxon>
        <taxon>Halobacteriales</taxon>
        <taxon>Haloferacaceae</taxon>
        <taxon>Halopenitus</taxon>
    </lineage>
</organism>
<accession>A0A1H3IGP5</accession>
<sequence>MPTIECDPSEARDRLAAAGVEIEPGNTPHERWRAERDEAVAVAYDGKVVVQGSAPTALTALLRDAGDRAHVYFDGASRGNPGPAAVGWCLVTSDGIVAEGGERIGRATNNQAEYQALIAALEAAADFGFDEIDVRGDSELIVKQVRGEWNTNDPTLREYRVDARELLEKFDRWSIAHVPRSVNERADDLANEALDDRDT</sequence>
<dbReference type="NCBIfam" id="NF041306">
    <property type="entry name" value="RnaseHI_Halo"/>
    <property type="match status" value="1"/>
</dbReference>
<dbReference type="InterPro" id="IPR012337">
    <property type="entry name" value="RNaseH-like_sf"/>
</dbReference>
<feature type="domain" description="RNase H type-1" evidence="1">
    <location>
        <begin position="65"/>
        <end position="195"/>
    </location>
</feature>
<dbReference type="GO" id="GO:0004523">
    <property type="term" value="F:RNA-DNA hybrid ribonuclease activity"/>
    <property type="evidence" value="ECO:0007669"/>
    <property type="project" value="InterPro"/>
</dbReference>
<protein>
    <submittedName>
        <fullName evidence="2">Ribonuclease HI</fullName>
    </submittedName>
</protein>
<dbReference type="GO" id="GO:0003676">
    <property type="term" value="F:nucleic acid binding"/>
    <property type="evidence" value="ECO:0007669"/>
    <property type="project" value="InterPro"/>
</dbReference>
<evidence type="ECO:0000313" key="2">
    <source>
        <dbReference type="EMBL" id="SDY27043.1"/>
    </source>
</evidence>
<dbReference type="CDD" id="cd09279">
    <property type="entry name" value="RNase_HI_like"/>
    <property type="match status" value="1"/>
</dbReference>